<evidence type="ECO:0000259" key="7">
    <source>
        <dbReference type="PROSITE" id="PS52018"/>
    </source>
</evidence>
<keyword evidence="1 6" id="KW-1277">Toxin-antitoxin system</keyword>
<evidence type="ECO:0000256" key="4">
    <source>
        <dbReference type="ARBA" id="ARBA00022695"/>
    </source>
</evidence>
<dbReference type="AlphaFoldDB" id="A0A2J4JPQ9"/>
<dbReference type="EMBL" id="NMTS02000021">
    <property type="protein sequence ID" value="PLK29837.1"/>
    <property type="molecule type" value="Genomic_DNA"/>
</dbReference>
<keyword evidence="3 6" id="KW-0808">Transferase</keyword>
<dbReference type="GO" id="GO:0016757">
    <property type="term" value="F:glycosyltransferase activity"/>
    <property type="evidence" value="ECO:0007669"/>
    <property type="project" value="UniProtKB-UniRule"/>
</dbReference>
<feature type="active site" evidence="6">
    <location>
        <position position="160"/>
    </location>
</feature>
<comment type="caution">
    <text evidence="6">Lacks conserved residue(s) required for the propagation of feature annotation.</text>
</comment>
<evidence type="ECO:0000256" key="6">
    <source>
        <dbReference type="PROSITE-ProRule" id="PRU01362"/>
    </source>
</evidence>
<organism evidence="8 9">
    <name type="scientific">Faecalibacterium prausnitzii</name>
    <dbReference type="NCBI Taxonomy" id="853"/>
    <lineage>
        <taxon>Bacteria</taxon>
        <taxon>Bacillati</taxon>
        <taxon>Bacillota</taxon>
        <taxon>Clostridia</taxon>
        <taxon>Eubacteriales</taxon>
        <taxon>Oscillospiraceae</taxon>
        <taxon>Faecalibacterium</taxon>
    </lineage>
</organism>
<dbReference type="Proteomes" id="UP000221015">
    <property type="component" value="Unassembled WGS sequence"/>
</dbReference>
<dbReference type="GO" id="GO:0003677">
    <property type="term" value="F:DNA binding"/>
    <property type="evidence" value="ECO:0007669"/>
    <property type="project" value="UniProtKB-UniRule"/>
</dbReference>
<feature type="binding site" evidence="6">
    <location>
        <begin position="20"/>
        <end position="22"/>
    </location>
    <ligand>
        <name>NAD(+)</name>
        <dbReference type="ChEBI" id="CHEBI:57540"/>
    </ligand>
</feature>
<reference evidence="8 9" key="1">
    <citation type="journal article" date="2017" name="Front. Microbiol.">
        <title>New Insights into the Diversity of the Genus Faecalibacterium.</title>
        <authorList>
            <person name="Benevides L."/>
            <person name="Burman S."/>
            <person name="Martin R."/>
            <person name="Robert V."/>
            <person name="Thomas M."/>
            <person name="Miquel S."/>
            <person name="Chain F."/>
            <person name="Sokol H."/>
            <person name="Bermudez-Humaran L.G."/>
            <person name="Morrison M."/>
            <person name="Langella P."/>
            <person name="Azevedo V.A."/>
            <person name="Chatel J.M."/>
            <person name="Soares S."/>
        </authorList>
    </citation>
    <scope>NUCLEOTIDE SEQUENCE [LARGE SCALE GENOMIC DNA]</scope>
    <source>
        <strain evidence="8 9">CNCM I 4542</strain>
    </source>
</reference>
<evidence type="ECO:0000256" key="1">
    <source>
        <dbReference type="ARBA" id="ARBA00022649"/>
    </source>
</evidence>
<comment type="caution">
    <text evidence="8">The sequence shown here is derived from an EMBL/GenBank/DDBJ whole genome shotgun (WGS) entry which is preliminary data.</text>
</comment>
<comment type="catalytic activity">
    <reaction evidence="6">
        <text>a thymidine in DNA + NAD(+) = an N-(ADP-alpha-D-ribosyl)-thymidine in DNA + nicotinamide + H(+)</text>
        <dbReference type="Rhea" id="RHEA:71651"/>
        <dbReference type="Rhea" id="RHEA-COMP:13556"/>
        <dbReference type="Rhea" id="RHEA-COMP:18051"/>
        <dbReference type="ChEBI" id="CHEBI:15378"/>
        <dbReference type="ChEBI" id="CHEBI:17154"/>
        <dbReference type="ChEBI" id="CHEBI:57540"/>
        <dbReference type="ChEBI" id="CHEBI:137386"/>
        <dbReference type="ChEBI" id="CHEBI:191199"/>
    </reaction>
</comment>
<evidence type="ECO:0000313" key="9">
    <source>
        <dbReference type="Proteomes" id="UP000221015"/>
    </source>
</evidence>
<keyword evidence="5 6" id="KW-0238">DNA-binding</keyword>
<proteinExistence type="inferred from homology"/>
<evidence type="ECO:0000256" key="3">
    <source>
        <dbReference type="ARBA" id="ARBA00022679"/>
    </source>
</evidence>
<name>A0A2J4JPQ9_9FIRM</name>
<protein>
    <submittedName>
        <fullName evidence="8">DUF4433 domain-containing protein</fullName>
    </submittedName>
</protein>
<keyword evidence="2 6" id="KW-0328">Glycosyltransferase</keyword>
<evidence type="ECO:0000313" key="8">
    <source>
        <dbReference type="EMBL" id="PLK29837.1"/>
    </source>
</evidence>
<accession>A0A2J4JPQ9</accession>
<feature type="binding site" evidence="6">
    <location>
        <position position="61"/>
    </location>
    <ligand>
        <name>NAD(+)</name>
        <dbReference type="ChEBI" id="CHEBI:57540"/>
    </ligand>
</feature>
<keyword evidence="4 6" id="KW-0548">Nucleotidyltransferase</keyword>
<dbReference type="InterPro" id="IPR029494">
    <property type="entry name" value="DarT"/>
</dbReference>
<feature type="domain" description="DarT" evidence="7">
    <location>
        <begin position="16"/>
        <end position="207"/>
    </location>
</feature>
<gene>
    <name evidence="8" type="ORF">CGS50_005755</name>
</gene>
<dbReference type="Pfam" id="PF14487">
    <property type="entry name" value="DarT"/>
    <property type="match status" value="1"/>
</dbReference>
<dbReference type="PROSITE" id="PS52018">
    <property type="entry name" value="DART"/>
    <property type="match status" value="1"/>
</dbReference>
<comment type="similarity">
    <text evidence="6">Belongs to the DarT ADP-ribosyltransferase family.</text>
</comment>
<evidence type="ECO:0000256" key="2">
    <source>
        <dbReference type="ARBA" id="ARBA00022676"/>
    </source>
</evidence>
<feature type="active site" description="Proton acceptor" evidence="6">
    <location>
        <position position="61"/>
    </location>
</feature>
<sequence length="210" mass="24154">MMCGGEIMATAPSMGKLIYHITSIDNLPSILKFGLLSRKCILQNHDIHFTDIADPEILSKRERYKEALSQYVLFHFFAKNPFDGAVCEKYGSENMAIIAVWRSICEHNNYQIIPSHPLDSDAPDLYSYGEGFKKVRWNILDDREHRDYKNAEIRKACMAECVVKGCVPVSDFAYIYVYSERAKEKILKMENAVAIKDRIQVMPSMFPISR</sequence>
<dbReference type="GO" id="GO:0016779">
    <property type="term" value="F:nucleotidyltransferase activity"/>
    <property type="evidence" value="ECO:0007669"/>
    <property type="project" value="UniProtKB-UniRule"/>
</dbReference>
<evidence type="ECO:0000256" key="5">
    <source>
        <dbReference type="ARBA" id="ARBA00023125"/>
    </source>
</evidence>